<sequence length="1030" mass="116049">FLIICPNKFAILLNLECYGSENEQIRVRSPLRETGEDFNEEVLNVNIVKSPKQVGPNRSTLNRGMIKDDLSVEVPRKTRTFIETGWHGGASTHLSNYGTPVADLGTPSAPPIFEGVGHIDEVDCESSKESSGYTGFEQSQKEINVPENVVNDDKLARDVKLEPSISERENEAVKSMSCGETNLQDLAPYCNSSQNPWQTLITYDACFRLCLNAWARGCTEAPVFLNDECRVLRNAFGLHKFLLQPRGCKPLASSGTENTDKACPLKVKKVIGKIKVEVRKVRIIPQRKLKDTYSQQSAIYVQAGVEYIRHVSSLVKSKINKLGISSFSLPCEEPVTCLLQLKSSQEHTETESTLGICLRPGTGDSHDFFPENQADALLLEVQSEKRIIQGRAVIPVSSLHDNLNDRIKWWPIYHEDNECIGKVQLSITSTVTSDETTHLKCGPVVETLAYDLLLESAMRAQSFHAQSYTKLRHLSHVMNVATPIKDCLELIYELLVPVIKARTERRLTRQEKSLLLDCETQIESLLALAFQNYKSLDESSSTGLSDKLSPLPESAAPALVPAVQLYTLIHDILSPDGQALLTNYLQAAARKRCRKHMVDTDEFVASNTDGFLMDSIAITTAYLKMKNLCINLSDEIKTDIKIHNQHILPSSIDLSSITAAVYSGELCKRLKGFLAAWPPSSPQPHVNELLIATADFERNLESWNISVPQGGVDSRSLYHNYIMVWVQDMQLCLLDLCKAEKVPWAGVITNYSTSPFAEELYDKIKEMLGEYEVMINRWPQYTLILENAVANVERAIMKALERQYADILTPLKDSIPKRLGIQVQKLTRRQSNALYSIPNQLGTFLNTIKRILDVLHCRIEDKLKSWASYLPVNGDKKSTYGEQMNAVTVLFRTKYKNYMQAVVVKLISNTQASRSTRLQRILEETREADGENEIRDRMQILCSQLVESISNLHEVFTNQIFIASCRGLWDKMGQIVLKFLEGRKENRVWYNGSYYALGILDDTFASQMQRLQGNALQEKDLEPPRSIVEA</sequence>
<feature type="non-terminal residue" evidence="1">
    <location>
        <position position="1"/>
    </location>
</feature>
<evidence type="ECO:0000313" key="1">
    <source>
        <dbReference type="EMBL" id="KAI7741798.1"/>
    </source>
</evidence>
<keyword evidence="2" id="KW-1185">Reference proteome</keyword>
<dbReference type="PANTHER" id="PTHR31110">
    <property type="entry name" value="PESTICIDAL CRYSTAL CRY8BA PROTEIN"/>
    <property type="match status" value="1"/>
</dbReference>
<reference evidence="1" key="1">
    <citation type="submission" date="2022-06" db="EMBL/GenBank/DDBJ databases">
        <title>Uncovering the hologenomic basis of an extraordinary plant invasion.</title>
        <authorList>
            <person name="Bieker V.C."/>
            <person name="Martin M.D."/>
            <person name="Gilbert T."/>
            <person name="Hodgins K."/>
            <person name="Battlay P."/>
            <person name="Petersen B."/>
            <person name="Wilson J."/>
        </authorList>
    </citation>
    <scope>NUCLEOTIDE SEQUENCE</scope>
    <source>
        <strain evidence="1">AA19_3_7</strain>
        <tissue evidence="1">Leaf</tissue>
    </source>
</reference>
<name>A0AAD5CGT0_AMBAR</name>
<dbReference type="EMBL" id="JAMZMK010008134">
    <property type="protein sequence ID" value="KAI7741798.1"/>
    <property type="molecule type" value="Genomic_DNA"/>
</dbReference>
<accession>A0AAD5CGT0</accession>
<protein>
    <submittedName>
        <fullName evidence="1">Uncharacterized protein</fullName>
    </submittedName>
</protein>
<dbReference type="AlphaFoldDB" id="A0AAD5CGT0"/>
<evidence type="ECO:0000313" key="2">
    <source>
        <dbReference type="Proteomes" id="UP001206925"/>
    </source>
</evidence>
<proteinExistence type="predicted"/>
<feature type="non-terminal residue" evidence="1">
    <location>
        <position position="1030"/>
    </location>
</feature>
<dbReference type="PANTHER" id="PTHR31110:SF3">
    <property type="entry name" value="PORTAL PROTEIN"/>
    <property type="match status" value="1"/>
</dbReference>
<dbReference type="Proteomes" id="UP001206925">
    <property type="component" value="Unassembled WGS sequence"/>
</dbReference>
<comment type="caution">
    <text evidence="1">The sequence shown here is derived from an EMBL/GenBank/DDBJ whole genome shotgun (WGS) entry which is preliminary data.</text>
</comment>
<gene>
    <name evidence="1" type="ORF">M8C21_000642</name>
</gene>
<organism evidence="1 2">
    <name type="scientific">Ambrosia artemisiifolia</name>
    <name type="common">Common ragweed</name>
    <dbReference type="NCBI Taxonomy" id="4212"/>
    <lineage>
        <taxon>Eukaryota</taxon>
        <taxon>Viridiplantae</taxon>
        <taxon>Streptophyta</taxon>
        <taxon>Embryophyta</taxon>
        <taxon>Tracheophyta</taxon>
        <taxon>Spermatophyta</taxon>
        <taxon>Magnoliopsida</taxon>
        <taxon>eudicotyledons</taxon>
        <taxon>Gunneridae</taxon>
        <taxon>Pentapetalae</taxon>
        <taxon>asterids</taxon>
        <taxon>campanulids</taxon>
        <taxon>Asterales</taxon>
        <taxon>Asteraceae</taxon>
        <taxon>Asteroideae</taxon>
        <taxon>Heliantheae alliance</taxon>
        <taxon>Heliantheae</taxon>
        <taxon>Ambrosia</taxon>
    </lineage>
</organism>